<dbReference type="InterPro" id="IPR036291">
    <property type="entry name" value="NAD(P)-bd_dom_sf"/>
</dbReference>
<dbReference type="Pfam" id="PF22725">
    <property type="entry name" value="GFO_IDH_MocA_C3"/>
    <property type="match status" value="1"/>
</dbReference>
<dbReference type="InterPro" id="IPR055170">
    <property type="entry name" value="GFO_IDH_MocA-like_dom"/>
</dbReference>
<evidence type="ECO:0000313" key="3">
    <source>
        <dbReference type="EMBL" id="AWT59579.1"/>
    </source>
</evidence>
<protein>
    <submittedName>
        <fullName evidence="3">Glucose--fructose oxidoreductase</fullName>
        <ecNumber evidence="3">1.1.99.28</ecNumber>
    </submittedName>
</protein>
<dbReference type="GO" id="GO:0000166">
    <property type="term" value="F:nucleotide binding"/>
    <property type="evidence" value="ECO:0007669"/>
    <property type="project" value="InterPro"/>
</dbReference>
<evidence type="ECO:0000259" key="2">
    <source>
        <dbReference type="Pfam" id="PF22725"/>
    </source>
</evidence>
<dbReference type="Gene3D" id="3.30.360.10">
    <property type="entry name" value="Dihydrodipicolinate Reductase, domain 2"/>
    <property type="match status" value="1"/>
</dbReference>
<proteinExistence type="predicted"/>
<dbReference type="Proteomes" id="UP000247465">
    <property type="component" value="Chromosome"/>
</dbReference>
<dbReference type="InterPro" id="IPR051450">
    <property type="entry name" value="Gfo/Idh/MocA_Oxidoreductases"/>
</dbReference>
<organism evidence="3 4">
    <name type="scientific">Candidatus Moanibacter tarae</name>
    <dbReference type="NCBI Taxonomy" id="2200854"/>
    <lineage>
        <taxon>Bacteria</taxon>
        <taxon>Pseudomonadati</taxon>
        <taxon>Verrucomicrobiota</taxon>
        <taxon>Opitutia</taxon>
        <taxon>Puniceicoccales</taxon>
        <taxon>Puniceicoccales incertae sedis</taxon>
        <taxon>Candidatus Moanibacter</taxon>
    </lineage>
</organism>
<gene>
    <name evidence="3" type="primary">gfo_2</name>
    <name evidence="3" type="ORF">DF168_00771</name>
</gene>
<dbReference type="PANTHER" id="PTHR43377:SF1">
    <property type="entry name" value="BILIVERDIN REDUCTASE A"/>
    <property type="match status" value="1"/>
</dbReference>
<feature type="domain" description="GFO/IDH/MocA-like oxidoreductase" evidence="2">
    <location>
        <begin position="135"/>
        <end position="263"/>
    </location>
</feature>
<reference evidence="3 4" key="1">
    <citation type="submission" date="2018-06" db="EMBL/GenBank/DDBJ databases">
        <title>Draft Genome Sequence of a Novel Marine Bacterium Related to the Verrucomicrobia.</title>
        <authorList>
            <person name="Vosseberg J."/>
            <person name="Martijn J."/>
            <person name="Ettema T.J.G."/>
        </authorList>
    </citation>
    <scope>NUCLEOTIDE SEQUENCE [LARGE SCALE GENOMIC DNA]</scope>
    <source>
        <strain evidence="3">TARA_B100001123</strain>
    </source>
</reference>
<dbReference type="EC" id="1.1.99.28" evidence="3"/>
<feature type="domain" description="Gfo/Idh/MocA-like oxidoreductase N-terminal" evidence="1">
    <location>
        <begin position="8"/>
        <end position="123"/>
    </location>
</feature>
<accession>A0A2Z4ABZ7</accession>
<dbReference type="InterPro" id="IPR000683">
    <property type="entry name" value="Gfo/Idh/MocA-like_OxRdtase_N"/>
</dbReference>
<evidence type="ECO:0000259" key="1">
    <source>
        <dbReference type="Pfam" id="PF01408"/>
    </source>
</evidence>
<keyword evidence="3" id="KW-0560">Oxidoreductase</keyword>
<dbReference type="GO" id="GO:0047061">
    <property type="term" value="F:glucose-fructose oxidoreductase activity"/>
    <property type="evidence" value="ECO:0007669"/>
    <property type="project" value="UniProtKB-EC"/>
</dbReference>
<sequence length="358" mass="40153">MSKLKKPLNVAIIGCGNIATRYSEQIQRYTHVNLIGFSDILEERAKLFVAEYGGKLYSCLDDILSDPNIDAVVNLTIHHAHVDIITRCLMAGKHVHTEKPFAMTYREAKSLVEIAERKKLHLSSAPITYMGEAQQTAWKVIREGNLGQIRLIYSEINHGRIEKWHPNPEPFYDVGILWDVGPYPITMLTSFFGRVASVRGFGQVIHADRKTAEGRRFKITVPDCIFATIELEQGPLIRLSANFYAKGSKQGGSIEIHGDDGRLFIGDFQNFSAPVEYAGFGDDYKKVPYLRKPYEGIEFARGVQDLSESILNGRPHRASAKHAAHVVEVIEGINQSIKTEKAIEITSDFIPPTPMDWG</sequence>
<dbReference type="EMBL" id="CP029803">
    <property type="protein sequence ID" value="AWT59579.1"/>
    <property type="molecule type" value="Genomic_DNA"/>
</dbReference>
<dbReference type="Gene3D" id="3.40.50.720">
    <property type="entry name" value="NAD(P)-binding Rossmann-like Domain"/>
    <property type="match status" value="1"/>
</dbReference>
<dbReference type="Pfam" id="PF01408">
    <property type="entry name" value="GFO_IDH_MocA"/>
    <property type="match status" value="1"/>
</dbReference>
<evidence type="ECO:0000313" key="4">
    <source>
        <dbReference type="Proteomes" id="UP000247465"/>
    </source>
</evidence>
<dbReference type="PANTHER" id="PTHR43377">
    <property type="entry name" value="BILIVERDIN REDUCTASE A"/>
    <property type="match status" value="1"/>
</dbReference>
<dbReference type="SUPFAM" id="SSF55347">
    <property type="entry name" value="Glyceraldehyde-3-phosphate dehydrogenase-like, C-terminal domain"/>
    <property type="match status" value="1"/>
</dbReference>
<dbReference type="AlphaFoldDB" id="A0A2Z4ABZ7"/>
<name>A0A2Z4ABZ7_9BACT</name>
<dbReference type="KEGG" id="mtar:DF168_00771"/>
<dbReference type="SUPFAM" id="SSF51735">
    <property type="entry name" value="NAD(P)-binding Rossmann-fold domains"/>
    <property type="match status" value="1"/>
</dbReference>